<dbReference type="AlphaFoldDB" id="C9AAC1"/>
<dbReference type="Gene3D" id="3.40.630.30">
    <property type="match status" value="1"/>
</dbReference>
<dbReference type="GO" id="GO:0016747">
    <property type="term" value="F:acyltransferase activity, transferring groups other than amino-acyl groups"/>
    <property type="evidence" value="ECO:0007669"/>
    <property type="project" value="InterPro"/>
</dbReference>
<dbReference type="EMBL" id="CP004856">
    <property type="protein sequence ID" value="EEV39432.2"/>
    <property type="molecule type" value="Genomic_DNA"/>
</dbReference>
<dbReference type="KEGG" id="ecas:ECBG_01701"/>
<accession>C9AAC1</accession>
<dbReference type="Pfam" id="PF00583">
    <property type="entry name" value="Acetyltransf_1"/>
    <property type="match status" value="1"/>
</dbReference>
<dbReference type="PROSITE" id="PS51186">
    <property type="entry name" value="GNAT"/>
    <property type="match status" value="1"/>
</dbReference>
<dbReference type="RefSeq" id="WP_015508971.1">
    <property type="nucleotide sequence ID" value="NC_020995.1"/>
</dbReference>
<name>C9AAC1_ENTCA</name>
<dbReference type="Proteomes" id="UP000012675">
    <property type="component" value="Chromosome"/>
</dbReference>
<dbReference type="GeneID" id="23183804"/>
<evidence type="ECO:0000313" key="3">
    <source>
        <dbReference type="Proteomes" id="UP000012675"/>
    </source>
</evidence>
<sequence length="216" mass="24673">MNLIPMKDSDYATYLTNAVFEYANDKVQAGTWAKDEALALAKESFASLLPQGTATENNHLFSLFAADFSEPIGVIWVNTAAQKAFIYDFIIEEDQRGKGYGTKALQALENWAIQQGITEIGLHVFAHNQSAYQLYKKWAIWKQILRWFDVSLSSTKRATSFVPRNQSTRPAPNKKKRQKIVVSFCFYLHKNHSFNECMVFSVVSPLLNLLRYKDCL</sequence>
<dbReference type="InterPro" id="IPR052829">
    <property type="entry name" value="N-acetyltransferase_domain"/>
</dbReference>
<keyword evidence="3" id="KW-1185">Reference proteome</keyword>
<reference evidence="2 3" key="1">
    <citation type="submission" date="2009-02" db="EMBL/GenBank/DDBJ databases">
        <authorList>
            <consortium name="The Broad Institute Genome Sequencing Platform"/>
            <person name="Feldgarden M."/>
            <person name="Young S.K."/>
            <person name="Kodira C.D."/>
            <person name="Zeng Q."/>
            <person name="Koehrsen M."/>
            <person name="Alvarado L."/>
            <person name="Berlin A."/>
            <person name="Borenstein D."/>
            <person name="Chen Z."/>
            <person name="Engels R."/>
            <person name="Freedman E."/>
            <person name="Gellesch M."/>
            <person name="Goldberg J."/>
            <person name="Griggs A."/>
            <person name="Gujja S."/>
            <person name="Heiman D."/>
            <person name="Hepburn T."/>
            <person name="Howarth C."/>
            <person name="Jen D."/>
            <person name="Larson L."/>
            <person name="Lewis B."/>
            <person name="Mehta T."/>
            <person name="Park D."/>
            <person name="Pearson M."/>
            <person name="Roberts A."/>
            <person name="Saif S."/>
            <person name="Shea T."/>
            <person name="Shenoy N."/>
            <person name="Sisk P."/>
            <person name="Stolte C."/>
            <person name="Sykes S."/>
            <person name="Walk T."/>
            <person name="White J."/>
            <person name="Yandava C."/>
            <person name="Gilmore M."/>
            <person name="Manson J."/>
            <person name="Palmer K."/>
            <person name="Carniol K."/>
            <person name="Lander E."/>
            <person name="Nusbaum C."/>
            <person name="Galagan J."/>
            <person name="Birren B."/>
        </authorList>
    </citation>
    <scope>NUCLEOTIDE SEQUENCE [LARGE SCALE GENOMIC DNA]</scope>
    <source>
        <strain evidence="2 3">EC20</strain>
    </source>
</reference>
<dbReference type="InterPro" id="IPR000182">
    <property type="entry name" value="GNAT_dom"/>
</dbReference>
<proteinExistence type="predicted"/>
<gene>
    <name evidence="2" type="ORF">ECBG_01701</name>
</gene>
<evidence type="ECO:0000259" key="1">
    <source>
        <dbReference type="PROSITE" id="PS51186"/>
    </source>
</evidence>
<dbReference type="SUPFAM" id="SSF55729">
    <property type="entry name" value="Acyl-CoA N-acyltransferases (Nat)"/>
    <property type="match status" value="1"/>
</dbReference>
<feature type="domain" description="N-acetyltransferase" evidence="1">
    <location>
        <begin position="25"/>
        <end position="157"/>
    </location>
</feature>
<organism evidence="2 3">
    <name type="scientific">Enterococcus casseliflavus EC20</name>
    <dbReference type="NCBI Taxonomy" id="565655"/>
    <lineage>
        <taxon>Bacteria</taxon>
        <taxon>Bacillati</taxon>
        <taxon>Bacillota</taxon>
        <taxon>Bacilli</taxon>
        <taxon>Lactobacillales</taxon>
        <taxon>Enterococcaceae</taxon>
        <taxon>Enterococcus</taxon>
    </lineage>
</organism>
<dbReference type="PANTHER" id="PTHR43259:SF1">
    <property type="entry name" value="N-ACETYLTRANSFERASE DOMAIN-CONTAINING PROTEIN"/>
    <property type="match status" value="1"/>
</dbReference>
<dbReference type="eggNOG" id="COG0456">
    <property type="taxonomic scope" value="Bacteria"/>
</dbReference>
<dbReference type="PANTHER" id="PTHR43259">
    <property type="entry name" value="SPT10P"/>
    <property type="match status" value="1"/>
</dbReference>
<reference evidence="2 3" key="2">
    <citation type="submission" date="2013-03" db="EMBL/GenBank/DDBJ databases">
        <title>The Genome Sequence of Enterococcus casseliflavus EC20 (899205).</title>
        <authorList>
            <consortium name="The Broad Institute Genomics Platform"/>
            <consortium name="The Broad Institute Genome Sequencing Center for Infectious Disease"/>
            <person name="Russ C."/>
            <person name="Feldgarden M."/>
            <person name="Gilmore M."/>
            <person name="Manson J."/>
            <person name="Palmer K."/>
            <person name="Carniol K."/>
            <person name="Walker B."/>
            <person name="Young S.K."/>
            <person name="Zeng Q."/>
            <person name="Gargeya S."/>
            <person name="Fitzgerald M."/>
            <person name="Haas B."/>
            <person name="Abouelleil A."/>
            <person name="Allen A.W."/>
            <person name="Alvarado L."/>
            <person name="Arachchi H.M."/>
            <person name="Berlin A.M."/>
            <person name="Chapman S.B."/>
            <person name="Gainer-Dewar J."/>
            <person name="Goldberg J."/>
            <person name="Griggs A."/>
            <person name="Gujja S."/>
            <person name="Hansen M."/>
            <person name="Howarth C."/>
            <person name="Imamovic A."/>
            <person name="Ireland A."/>
            <person name="Larimer J."/>
            <person name="McCowan C."/>
            <person name="Murphy C."/>
            <person name="Pearson M."/>
            <person name="Poon T.W."/>
            <person name="Priest M."/>
            <person name="Roberts A."/>
            <person name="Saif S."/>
            <person name="Shea T."/>
            <person name="Sisk P."/>
            <person name="Sykes S."/>
            <person name="Wortman J."/>
            <person name="Nusbaum C."/>
            <person name="Birren B."/>
        </authorList>
    </citation>
    <scope>NUCLEOTIDE SEQUENCE [LARGE SCALE GENOMIC DNA]</scope>
    <source>
        <strain evidence="2 3">EC20</strain>
    </source>
</reference>
<dbReference type="InterPro" id="IPR016181">
    <property type="entry name" value="Acyl_CoA_acyltransferase"/>
</dbReference>
<dbReference type="HOGENOM" id="CLU_1276019_0_0_9"/>
<dbReference type="CDD" id="cd04301">
    <property type="entry name" value="NAT_SF"/>
    <property type="match status" value="1"/>
</dbReference>
<protein>
    <recommendedName>
        <fullName evidence="1">N-acetyltransferase domain-containing protein</fullName>
    </recommendedName>
</protein>
<evidence type="ECO:0000313" key="2">
    <source>
        <dbReference type="EMBL" id="EEV39432.2"/>
    </source>
</evidence>